<dbReference type="EMBL" id="DRGM01000099">
    <property type="protein sequence ID" value="HEA16605.1"/>
    <property type="molecule type" value="Genomic_DNA"/>
</dbReference>
<dbReference type="RefSeq" id="WP_304181854.1">
    <property type="nucleotide sequence ID" value="NZ_DRGM01000099.1"/>
</dbReference>
<keyword evidence="2" id="KW-0223">Dioxygenase</keyword>
<dbReference type="InterPro" id="IPR008775">
    <property type="entry name" value="Phytyl_CoA_dOase-like"/>
</dbReference>
<comment type="caution">
    <text evidence="2">The sequence shown here is derived from an EMBL/GenBank/DDBJ whole genome shotgun (WGS) entry which is preliminary data.</text>
</comment>
<keyword evidence="2" id="KW-0560">Oxidoreductase</keyword>
<proteinExistence type="predicted"/>
<gene>
    <name evidence="2" type="ORF">ENH88_09220</name>
</gene>
<dbReference type="GO" id="GO:0005506">
    <property type="term" value="F:iron ion binding"/>
    <property type="evidence" value="ECO:0007669"/>
    <property type="project" value="UniProtKB-ARBA"/>
</dbReference>
<dbReference type="SUPFAM" id="SSF51197">
    <property type="entry name" value="Clavaminate synthase-like"/>
    <property type="match status" value="1"/>
</dbReference>
<dbReference type="Gene3D" id="2.60.120.620">
    <property type="entry name" value="q2cbj1_9rhob like domain"/>
    <property type="match status" value="1"/>
</dbReference>
<dbReference type="PANTHER" id="PTHR20883:SF48">
    <property type="entry name" value="ECTOINE DIOXYGENASE"/>
    <property type="match status" value="1"/>
</dbReference>
<comment type="cofactor">
    <cofactor evidence="1">
        <name>Fe(2+)</name>
        <dbReference type="ChEBI" id="CHEBI:29033"/>
    </cofactor>
</comment>
<evidence type="ECO:0000256" key="1">
    <source>
        <dbReference type="ARBA" id="ARBA00001954"/>
    </source>
</evidence>
<evidence type="ECO:0000313" key="2">
    <source>
        <dbReference type="EMBL" id="HEA16605.1"/>
    </source>
</evidence>
<dbReference type="PANTHER" id="PTHR20883">
    <property type="entry name" value="PHYTANOYL-COA DIOXYGENASE DOMAIN CONTAINING 1"/>
    <property type="match status" value="1"/>
</dbReference>
<dbReference type="AlphaFoldDB" id="A0A7V1CYZ1"/>
<accession>A0A7V1CYZ1</accession>
<reference evidence="2" key="1">
    <citation type="journal article" date="2020" name="mSystems">
        <title>Genome- and Community-Level Interaction Insights into Carbon Utilization and Element Cycling Functions of Hydrothermarchaeota in Hydrothermal Sediment.</title>
        <authorList>
            <person name="Zhou Z."/>
            <person name="Liu Y."/>
            <person name="Xu W."/>
            <person name="Pan J."/>
            <person name="Luo Z.H."/>
            <person name="Li M."/>
        </authorList>
    </citation>
    <scope>NUCLEOTIDE SEQUENCE [LARGE SCALE GENOMIC DNA]</scope>
    <source>
        <strain evidence="2">HyVt-346</strain>
    </source>
</reference>
<name>A0A7V1CYZ1_9GAMM</name>
<dbReference type="Proteomes" id="UP000886188">
    <property type="component" value="Unassembled WGS sequence"/>
</dbReference>
<dbReference type="GO" id="GO:0016706">
    <property type="term" value="F:2-oxoglutarate-dependent dioxygenase activity"/>
    <property type="evidence" value="ECO:0007669"/>
    <property type="project" value="UniProtKB-ARBA"/>
</dbReference>
<organism evidence="2">
    <name type="scientific">Pseudoalteromonas prydzensis</name>
    <dbReference type="NCBI Taxonomy" id="182141"/>
    <lineage>
        <taxon>Bacteria</taxon>
        <taxon>Pseudomonadati</taxon>
        <taxon>Pseudomonadota</taxon>
        <taxon>Gammaproteobacteria</taxon>
        <taxon>Alteromonadales</taxon>
        <taxon>Pseudoalteromonadaceae</taxon>
        <taxon>Pseudoalteromonas</taxon>
    </lineage>
</organism>
<sequence>MINTQFEQHGFFHVKGFYTERELVQVREVTNCFHQHWIADNQQFYQTKAVNSAYLTASTYLDEAQRLVLFKFIASHKLMAQVDSILDTAAFINTQLFFNPVNPEQENYWHRDMQYHLSLLEQQAALSGPEVIHCRVALEDEPGIELVPGSHRRWDTPAELATRLSEGGYNSSDDLATGQVIEMQAGDLLIFSANMLHRGLYGKDRLALDILFCEPEPHVLHFVQDICLPTAKMLRKLEDDSAFAVTLAYQA</sequence>
<dbReference type="Pfam" id="PF05721">
    <property type="entry name" value="PhyH"/>
    <property type="match status" value="1"/>
</dbReference>
<protein>
    <submittedName>
        <fullName evidence="2">Phytanoyl-CoA dioxygenase</fullName>
    </submittedName>
</protein>